<comment type="caution">
    <text evidence="2">The sequence shown here is derived from an EMBL/GenBank/DDBJ whole genome shotgun (WGS) entry which is preliminary data.</text>
</comment>
<evidence type="ECO:0000313" key="3">
    <source>
        <dbReference type="Proteomes" id="UP000004621"/>
    </source>
</evidence>
<protein>
    <submittedName>
        <fullName evidence="2">Uncharacterized protein</fullName>
    </submittedName>
</protein>
<reference evidence="2 3" key="1">
    <citation type="submission" date="2010-01" db="EMBL/GenBank/DDBJ databases">
        <authorList>
            <person name="Weinstock G."/>
            <person name="Sodergren E."/>
            <person name="Clifton S."/>
            <person name="Fulton L."/>
            <person name="Fulton B."/>
            <person name="Courtney L."/>
            <person name="Fronick C."/>
            <person name="Harrison M."/>
            <person name="Strong C."/>
            <person name="Farmer C."/>
            <person name="Delahaunty K."/>
            <person name="Markovic C."/>
            <person name="Hall O."/>
            <person name="Minx P."/>
            <person name="Tomlinson C."/>
            <person name="Mitreva M."/>
            <person name="Nelson J."/>
            <person name="Hou S."/>
            <person name="Wollam A."/>
            <person name="Pepin K.H."/>
            <person name="Johnson M."/>
            <person name="Bhonagiri V."/>
            <person name="Nash W.E."/>
            <person name="Warren W."/>
            <person name="Chinwalla A."/>
            <person name="Mardis E.R."/>
            <person name="Wilson R.K."/>
        </authorList>
    </citation>
    <scope>NUCLEOTIDE SEQUENCE [LARGE SCALE GENOMIC DNA]</scope>
    <source>
        <strain evidence="2 3">NJ9703</strain>
    </source>
</reference>
<proteinExistence type="predicted"/>
<keyword evidence="1" id="KW-0472">Membrane</keyword>
<accession>A0A9W5MZJ3</accession>
<organism evidence="2 3">
    <name type="scientific">Neisseria subflava NJ9703</name>
    <dbReference type="NCBI Taxonomy" id="546268"/>
    <lineage>
        <taxon>Bacteria</taxon>
        <taxon>Pseudomonadati</taxon>
        <taxon>Pseudomonadota</taxon>
        <taxon>Betaproteobacteria</taxon>
        <taxon>Neisseriales</taxon>
        <taxon>Neisseriaceae</taxon>
        <taxon>Neisseria</taxon>
    </lineage>
</organism>
<dbReference type="EMBL" id="ACEO02000005">
    <property type="protein sequence ID" value="EFC52265.1"/>
    <property type="molecule type" value="Genomic_DNA"/>
</dbReference>
<dbReference type="Proteomes" id="UP000004621">
    <property type="component" value="Unassembled WGS sequence"/>
</dbReference>
<name>A0A9W5MZJ3_NEISU</name>
<evidence type="ECO:0000256" key="1">
    <source>
        <dbReference type="SAM" id="Phobius"/>
    </source>
</evidence>
<feature type="transmembrane region" description="Helical" evidence="1">
    <location>
        <begin position="12"/>
        <end position="31"/>
    </location>
</feature>
<keyword evidence="1" id="KW-1133">Transmembrane helix</keyword>
<keyword evidence="1" id="KW-0812">Transmembrane</keyword>
<dbReference type="AlphaFoldDB" id="A0A9W5MZJ3"/>
<sequence length="41" mass="4492">MKSRISDTGFQTAFLFGFLAVFVVTEFASLFGKVKGRHGPP</sequence>
<evidence type="ECO:0000313" key="2">
    <source>
        <dbReference type="EMBL" id="EFC52265.1"/>
    </source>
</evidence>
<gene>
    <name evidence="2" type="ORF">NEISUBOT_04367</name>
</gene>